<dbReference type="GO" id="GO:0016491">
    <property type="term" value="F:oxidoreductase activity"/>
    <property type="evidence" value="ECO:0007669"/>
    <property type="project" value="UniProtKB-KW"/>
</dbReference>
<dbReference type="FunFam" id="3.20.20.100:FF:000004">
    <property type="entry name" value="Oxidoreductase, aldo/keto reductase"/>
    <property type="match status" value="1"/>
</dbReference>
<comment type="caution">
    <text evidence="3">The sequence shown here is derived from an EMBL/GenBank/DDBJ whole genome shotgun (WGS) entry which is preliminary data.</text>
</comment>
<gene>
    <name evidence="3" type="primary">mocA</name>
    <name evidence="3" type="ORF">GCM10012275_09390</name>
</gene>
<dbReference type="CDD" id="cd19091">
    <property type="entry name" value="AKR_PsAKR"/>
    <property type="match status" value="1"/>
</dbReference>
<evidence type="ECO:0000256" key="1">
    <source>
        <dbReference type="ARBA" id="ARBA00023002"/>
    </source>
</evidence>
<dbReference type="InterPro" id="IPR050523">
    <property type="entry name" value="AKR_Detox_Biosynth"/>
</dbReference>
<proteinExistence type="predicted"/>
<evidence type="ECO:0000259" key="2">
    <source>
        <dbReference type="Pfam" id="PF00248"/>
    </source>
</evidence>
<evidence type="ECO:0000313" key="3">
    <source>
        <dbReference type="EMBL" id="GGM40534.1"/>
    </source>
</evidence>
<dbReference type="PANTHER" id="PTHR43364">
    <property type="entry name" value="NADH-SPECIFIC METHYLGLYOXAL REDUCTASE-RELATED"/>
    <property type="match status" value="1"/>
</dbReference>
<keyword evidence="4" id="KW-1185">Reference proteome</keyword>
<dbReference type="SUPFAM" id="SSF51430">
    <property type="entry name" value="NAD(P)-linked oxidoreductase"/>
    <property type="match status" value="1"/>
</dbReference>
<dbReference type="GO" id="GO:0005829">
    <property type="term" value="C:cytosol"/>
    <property type="evidence" value="ECO:0007669"/>
    <property type="project" value="TreeGrafter"/>
</dbReference>
<keyword evidence="1" id="KW-0560">Oxidoreductase</keyword>
<dbReference type="Proteomes" id="UP000637578">
    <property type="component" value="Unassembled WGS sequence"/>
</dbReference>
<evidence type="ECO:0000313" key="4">
    <source>
        <dbReference type="Proteomes" id="UP000637578"/>
    </source>
</evidence>
<feature type="domain" description="NADP-dependent oxidoreductase" evidence="2">
    <location>
        <begin position="17"/>
        <end position="321"/>
    </location>
</feature>
<accession>A0A8J3CCT5</accession>
<dbReference type="PRINTS" id="PR00069">
    <property type="entry name" value="ALDKETRDTASE"/>
</dbReference>
<organism evidence="3 4">
    <name type="scientific">Longimycelium tulufanense</name>
    <dbReference type="NCBI Taxonomy" id="907463"/>
    <lineage>
        <taxon>Bacteria</taxon>
        <taxon>Bacillati</taxon>
        <taxon>Actinomycetota</taxon>
        <taxon>Actinomycetes</taxon>
        <taxon>Pseudonocardiales</taxon>
        <taxon>Pseudonocardiaceae</taxon>
        <taxon>Longimycelium</taxon>
    </lineage>
</organism>
<reference evidence="3" key="2">
    <citation type="submission" date="2020-09" db="EMBL/GenBank/DDBJ databases">
        <authorList>
            <person name="Sun Q."/>
            <person name="Zhou Y."/>
        </authorList>
    </citation>
    <scope>NUCLEOTIDE SEQUENCE</scope>
    <source>
        <strain evidence="3">CGMCC 4.5737</strain>
    </source>
</reference>
<dbReference type="InterPro" id="IPR023210">
    <property type="entry name" value="NADP_OxRdtase_dom"/>
</dbReference>
<dbReference type="Gene3D" id="3.20.20.100">
    <property type="entry name" value="NADP-dependent oxidoreductase domain"/>
    <property type="match status" value="1"/>
</dbReference>
<dbReference type="InterPro" id="IPR020471">
    <property type="entry name" value="AKR"/>
</dbReference>
<reference evidence="3" key="1">
    <citation type="journal article" date="2014" name="Int. J. Syst. Evol. Microbiol.">
        <title>Complete genome sequence of Corynebacterium casei LMG S-19264T (=DSM 44701T), isolated from a smear-ripened cheese.</title>
        <authorList>
            <consortium name="US DOE Joint Genome Institute (JGI-PGF)"/>
            <person name="Walter F."/>
            <person name="Albersmeier A."/>
            <person name="Kalinowski J."/>
            <person name="Ruckert C."/>
        </authorList>
    </citation>
    <scope>NUCLEOTIDE SEQUENCE</scope>
    <source>
        <strain evidence="3">CGMCC 4.5737</strain>
    </source>
</reference>
<dbReference type="AlphaFoldDB" id="A0A8J3CCT5"/>
<name>A0A8J3CCT5_9PSEU</name>
<protein>
    <submittedName>
        <fullName evidence="3">Oxidoreductase</fullName>
    </submittedName>
</protein>
<dbReference type="RefSeq" id="WP_189054133.1">
    <property type="nucleotide sequence ID" value="NZ_BMMK01000002.1"/>
</dbReference>
<dbReference type="EMBL" id="BMMK01000002">
    <property type="protein sequence ID" value="GGM40534.1"/>
    <property type="molecule type" value="Genomic_DNA"/>
</dbReference>
<sequence length="358" mass="39992">MQYRQLGSGCGLRISTLTFGTLPIGGRGGFEKAGTVDVAGARRLLDIALEHGVNMIDTANMYSYGQCEEILGEILQDSSYDDLMVTTKVRMVVEDGPNGGGQSRWHVLDQVDKSLRRLRRDHIDLYYLHEWDGQTPLEESLHTMDTLVRAGKIRYYGVSNYTAWQLMKVLMTCERHNFVKPVAQQIYYTPHAREVEYELIPAALDQGIGVQVWSPLAGGLLTGKYRRGQDGPADARQAEKDWQDPVVKDRESLYDLVDLLGRIAAQKGRSIAQVALAWLLQRPAVSSVVVGARGPEQWLDCLGAVDVSLTADEIEAIDAANPPALAYPFWHQAMFASERLSDADRVIDEVMWRFHDVA</sequence>
<dbReference type="InterPro" id="IPR036812">
    <property type="entry name" value="NAD(P)_OxRdtase_dom_sf"/>
</dbReference>
<dbReference type="Pfam" id="PF00248">
    <property type="entry name" value="Aldo_ket_red"/>
    <property type="match status" value="1"/>
</dbReference>
<dbReference type="PANTHER" id="PTHR43364:SF18">
    <property type="entry name" value="OXIDOREDUCTASE"/>
    <property type="match status" value="1"/>
</dbReference>